<reference evidence="1" key="1">
    <citation type="journal article" date="2015" name="Proc. Natl. Acad. Sci. U.S.A.">
        <title>Networks of energetic and metabolic interactions define dynamics in microbial communities.</title>
        <authorList>
            <person name="Embree M."/>
            <person name="Liu J.K."/>
            <person name="Al-Bassam M.M."/>
            <person name="Zengler K."/>
        </authorList>
    </citation>
    <scope>NUCLEOTIDE SEQUENCE</scope>
</reference>
<protein>
    <submittedName>
        <fullName evidence="1">Uncharacterized protein</fullName>
    </submittedName>
</protein>
<accession>A0A0W8F2T2</accession>
<comment type="caution">
    <text evidence="1">The sequence shown here is derived from an EMBL/GenBank/DDBJ whole genome shotgun (WGS) entry which is preliminary data.</text>
</comment>
<dbReference type="AlphaFoldDB" id="A0A0W8F2T2"/>
<evidence type="ECO:0000313" key="1">
    <source>
        <dbReference type="EMBL" id="KUG14898.1"/>
    </source>
</evidence>
<name>A0A0W8F2T2_9ZZZZ</name>
<dbReference type="EMBL" id="LNQE01001607">
    <property type="protein sequence ID" value="KUG14898.1"/>
    <property type="molecule type" value="Genomic_DNA"/>
</dbReference>
<sequence>MRKGIRLSPRLPGGHGIPIDRFFQLAGELRDSLKGILAMRAIFCP</sequence>
<organism evidence="1">
    <name type="scientific">hydrocarbon metagenome</name>
    <dbReference type="NCBI Taxonomy" id="938273"/>
    <lineage>
        <taxon>unclassified sequences</taxon>
        <taxon>metagenomes</taxon>
        <taxon>ecological metagenomes</taxon>
    </lineage>
</organism>
<gene>
    <name evidence="1" type="ORF">ASZ90_015460</name>
</gene>
<proteinExistence type="predicted"/>